<evidence type="ECO:0000313" key="8">
    <source>
        <dbReference type="EMBL" id="BDS11875.1"/>
    </source>
</evidence>
<sequence>MRYLILFFCVFSLFACQEQNQQHDLDIQLIKGYIATHNIPAIEDNEENYFYDLYFESGDSIAPILGKGLDIEVSYKAYLLDGTVVSDVSNYIVELDDVIYGWKLAIPKMNINDKMRLLLPSRLAYGSEGQGGIPANSVVIFDIELVDIFPHF</sequence>
<dbReference type="SUPFAM" id="SSF54534">
    <property type="entry name" value="FKBP-like"/>
    <property type="match status" value="1"/>
</dbReference>
<name>A0A916DTI3_9BACT</name>
<dbReference type="InterPro" id="IPR046357">
    <property type="entry name" value="PPIase_dom_sf"/>
</dbReference>
<evidence type="ECO:0000256" key="6">
    <source>
        <dbReference type="RuleBase" id="RU003915"/>
    </source>
</evidence>
<evidence type="ECO:0000259" key="7">
    <source>
        <dbReference type="PROSITE" id="PS50059"/>
    </source>
</evidence>
<protein>
    <recommendedName>
        <fullName evidence="6">Peptidyl-prolyl cis-trans isomerase</fullName>
        <ecNumber evidence="6">5.2.1.8</ecNumber>
    </recommendedName>
</protein>
<dbReference type="Proteomes" id="UP001060919">
    <property type="component" value="Chromosome"/>
</dbReference>
<dbReference type="Gene3D" id="3.10.50.40">
    <property type="match status" value="1"/>
</dbReference>
<gene>
    <name evidence="8" type="ORF">AsAng_0025890</name>
</gene>
<proteinExistence type="inferred from homology"/>
<dbReference type="KEGG" id="aup:AsAng_0025890"/>
<keyword evidence="3 5" id="KW-0697">Rotamase</keyword>
<comment type="similarity">
    <text evidence="2 6">Belongs to the FKBP-type PPIase family.</text>
</comment>
<accession>A0A916DTI3</accession>
<feature type="domain" description="PPIase FKBP-type" evidence="7">
    <location>
        <begin position="68"/>
        <end position="149"/>
    </location>
</feature>
<dbReference type="InterPro" id="IPR001179">
    <property type="entry name" value="PPIase_FKBP_dom"/>
</dbReference>
<dbReference type="PROSITE" id="PS51257">
    <property type="entry name" value="PROKAR_LIPOPROTEIN"/>
    <property type="match status" value="1"/>
</dbReference>
<evidence type="ECO:0000256" key="3">
    <source>
        <dbReference type="ARBA" id="ARBA00023110"/>
    </source>
</evidence>
<evidence type="ECO:0000256" key="4">
    <source>
        <dbReference type="ARBA" id="ARBA00023235"/>
    </source>
</evidence>
<dbReference type="PANTHER" id="PTHR43811">
    <property type="entry name" value="FKBP-TYPE PEPTIDYL-PROLYL CIS-TRANS ISOMERASE FKPA"/>
    <property type="match status" value="1"/>
</dbReference>
<dbReference type="EC" id="5.2.1.8" evidence="6"/>
<reference evidence="8" key="1">
    <citation type="submission" date="2022-09" db="EMBL/GenBank/DDBJ databases">
        <title>Aureispira anguillicida sp. nov., isolated from Leptocephalus of Japanese eel Anguilla japonica.</title>
        <authorList>
            <person name="Yuasa K."/>
            <person name="Mekata T."/>
            <person name="Ikunari K."/>
        </authorList>
    </citation>
    <scope>NUCLEOTIDE SEQUENCE</scope>
    <source>
        <strain evidence="8">EL160426</strain>
    </source>
</reference>
<dbReference type="Pfam" id="PF00254">
    <property type="entry name" value="FKBP_C"/>
    <property type="match status" value="1"/>
</dbReference>
<organism evidence="8 9">
    <name type="scientific">Aureispira anguillae</name>
    <dbReference type="NCBI Taxonomy" id="2864201"/>
    <lineage>
        <taxon>Bacteria</taxon>
        <taxon>Pseudomonadati</taxon>
        <taxon>Bacteroidota</taxon>
        <taxon>Saprospiria</taxon>
        <taxon>Saprospirales</taxon>
        <taxon>Saprospiraceae</taxon>
        <taxon>Aureispira</taxon>
    </lineage>
</organism>
<comment type="catalytic activity">
    <reaction evidence="1 5 6">
        <text>[protein]-peptidylproline (omega=180) = [protein]-peptidylproline (omega=0)</text>
        <dbReference type="Rhea" id="RHEA:16237"/>
        <dbReference type="Rhea" id="RHEA-COMP:10747"/>
        <dbReference type="Rhea" id="RHEA-COMP:10748"/>
        <dbReference type="ChEBI" id="CHEBI:83833"/>
        <dbReference type="ChEBI" id="CHEBI:83834"/>
        <dbReference type="EC" id="5.2.1.8"/>
    </reaction>
</comment>
<keyword evidence="4 5" id="KW-0413">Isomerase</keyword>
<evidence type="ECO:0000313" key="9">
    <source>
        <dbReference type="Proteomes" id="UP001060919"/>
    </source>
</evidence>
<evidence type="ECO:0000256" key="2">
    <source>
        <dbReference type="ARBA" id="ARBA00006577"/>
    </source>
</evidence>
<dbReference type="PANTHER" id="PTHR43811:SF19">
    <property type="entry name" value="39 KDA FK506-BINDING NUCLEAR PROTEIN"/>
    <property type="match status" value="1"/>
</dbReference>
<dbReference type="AlphaFoldDB" id="A0A916DTI3"/>
<dbReference type="GO" id="GO:0003755">
    <property type="term" value="F:peptidyl-prolyl cis-trans isomerase activity"/>
    <property type="evidence" value="ECO:0007669"/>
    <property type="project" value="UniProtKB-UniRule"/>
</dbReference>
<evidence type="ECO:0000256" key="5">
    <source>
        <dbReference type="PROSITE-ProRule" id="PRU00277"/>
    </source>
</evidence>
<dbReference type="RefSeq" id="WP_264793012.1">
    <property type="nucleotide sequence ID" value="NZ_AP026867.1"/>
</dbReference>
<dbReference type="PROSITE" id="PS50059">
    <property type="entry name" value="FKBP_PPIASE"/>
    <property type="match status" value="1"/>
</dbReference>
<dbReference type="EMBL" id="AP026867">
    <property type="protein sequence ID" value="BDS11875.1"/>
    <property type="molecule type" value="Genomic_DNA"/>
</dbReference>
<evidence type="ECO:0000256" key="1">
    <source>
        <dbReference type="ARBA" id="ARBA00000971"/>
    </source>
</evidence>
<keyword evidence="9" id="KW-1185">Reference proteome</keyword>